<protein>
    <submittedName>
        <fullName evidence="3">Acyl dehydratase</fullName>
    </submittedName>
</protein>
<proteinExistence type="inferred from homology"/>
<organism evidence="3 4">
    <name type="scientific">Microbacterium immunditiarum</name>
    <dbReference type="NCBI Taxonomy" id="337480"/>
    <lineage>
        <taxon>Bacteria</taxon>
        <taxon>Bacillati</taxon>
        <taxon>Actinomycetota</taxon>
        <taxon>Actinomycetes</taxon>
        <taxon>Micrococcales</taxon>
        <taxon>Microbacteriaceae</taxon>
        <taxon>Microbacterium</taxon>
    </lineage>
</organism>
<evidence type="ECO:0000313" key="4">
    <source>
        <dbReference type="Proteomes" id="UP000576969"/>
    </source>
</evidence>
<dbReference type="InterPro" id="IPR002539">
    <property type="entry name" value="MaoC-like_dom"/>
</dbReference>
<dbReference type="InterPro" id="IPR029069">
    <property type="entry name" value="HotDog_dom_sf"/>
</dbReference>
<feature type="domain" description="MaoC-like" evidence="2">
    <location>
        <begin position="8"/>
        <end position="108"/>
    </location>
</feature>
<evidence type="ECO:0000259" key="2">
    <source>
        <dbReference type="Pfam" id="PF01575"/>
    </source>
</evidence>
<dbReference type="EMBL" id="JACCBV010000001">
    <property type="protein sequence ID" value="NYE19647.1"/>
    <property type="molecule type" value="Genomic_DNA"/>
</dbReference>
<dbReference type="AlphaFoldDB" id="A0A7Y9GNK0"/>
<dbReference type="Pfam" id="PF01575">
    <property type="entry name" value="MaoC_dehydratas"/>
    <property type="match status" value="1"/>
</dbReference>
<dbReference type="GO" id="GO:0019171">
    <property type="term" value="F:(3R)-hydroxyacyl-[acyl-carrier-protein] dehydratase activity"/>
    <property type="evidence" value="ECO:0007669"/>
    <property type="project" value="TreeGrafter"/>
</dbReference>
<dbReference type="PANTHER" id="PTHR43437">
    <property type="entry name" value="HYDROXYACYL-THIOESTER DEHYDRATASE TYPE 2, MITOCHONDRIAL-RELATED"/>
    <property type="match status" value="1"/>
</dbReference>
<reference evidence="3 4" key="1">
    <citation type="submission" date="2020-07" db="EMBL/GenBank/DDBJ databases">
        <title>Sequencing the genomes of 1000 actinobacteria strains.</title>
        <authorList>
            <person name="Klenk H.-P."/>
        </authorList>
    </citation>
    <scope>NUCLEOTIDE SEQUENCE [LARGE SCALE GENOMIC DNA]</scope>
    <source>
        <strain evidence="3 4">DSM 24662</strain>
    </source>
</reference>
<dbReference type="PANTHER" id="PTHR43437:SF3">
    <property type="entry name" value="HYDROXYACYL-THIOESTER DEHYDRATASE TYPE 2, MITOCHONDRIAL"/>
    <property type="match status" value="1"/>
</dbReference>
<dbReference type="RefSeq" id="WP_179489126.1">
    <property type="nucleotide sequence ID" value="NZ_JACCBV010000001.1"/>
</dbReference>
<dbReference type="Gene3D" id="3.10.129.10">
    <property type="entry name" value="Hotdog Thioesterase"/>
    <property type="match status" value="1"/>
</dbReference>
<accession>A0A7Y9GNK0</accession>
<dbReference type="SUPFAM" id="SSF54637">
    <property type="entry name" value="Thioesterase/thiol ester dehydrase-isomerase"/>
    <property type="match status" value="1"/>
</dbReference>
<dbReference type="GO" id="GO:0006633">
    <property type="term" value="P:fatty acid biosynthetic process"/>
    <property type="evidence" value="ECO:0007669"/>
    <property type="project" value="TreeGrafter"/>
</dbReference>
<dbReference type="InterPro" id="IPR050965">
    <property type="entry name" value="UPF0336/Enoyl-CoA_hydratase"/>
</dbReference>
<name>A0A7Y9GNK0_9MICO</name>
<dbReference type="Proteomes" id="UP000576969">
    <property type="component" value="Unassembled WGS sequence"/>
</dbReference>
<keyword evidence="4" id="KW-1185">Reference proteome</keyword>
<evidence type="ECO:0000313" key="3">
    <source>
        <dbReference type="EMBL" id="NYE19647.1"/>
    </source>
</evidence>
<gene>
    <name evidence="3" type="ORF">BJ991_001675</name>
</gene>
<sequence>MTIAETSPVGTELATRTFGPITAQMLVRYSGVSGDLNPIHYDHTFATSAGYRGVFSQGMHHAALMASYVSDLLGPANMRGFLVKFHDQVWLGDVLRCSGKIVGIESGEDADAPLVKIALSMTAQDDRVVLTGEATGLLRDAAVFESDR</sequence>
<comment type="caution">
    <text evidence="3">The sequence shown here is derived from an EMBL/GenBank/DDBJ whole genome shotgun (WGS) entry which is preliminary data.</text>
</comment>
<evidence type="ECO:0000256" key="1">
    <source>
        <dbReference type="ARBA" id="ARBA00005254"/>
    </source>
</evidence>
<comment type="similarity">
    <text evidence="1">Belongs to the enoyl-CoA hydratase/isomerase family.</text>
</comment>